<sequence>MVSSQELETAIRQKVQNVSTLVVSDVSGGCGQAYDVVIVSDAFEGLNTLKRHRMVNELLKDEIAQLHAFSQKTYTVAQYEKMSSSASASTSTSTSTDPAPAPSATKPTSADLQAPAPIITSSSSSRPSHNRTASGVSIPELTLTTDDETLSGLSTRNAGKPLSPGAQPGGSTQYPGTAVPPPLSPSISRLHENRIRSTEFWTGLRSYLELQFSGPNVEAGAASPGPSGRSPGDAEIERIFEDFFLSQKHHLSASDVARVRDATGMFGMAGV</sequence>
<evidence type="ECO:0000256" key="2">
    <source>
        <dbReference type="RuleBase" id="RU003860"/>
    </source>
</evidence>
<comment type="similarity">
    <text evidence="1 2">Belongs to the BolA/IbaG family.</text>
</comment>
<evidence type="ECO:0000256" key="3">
    <source>
        <dbReference type="SAM" id="MobiDB-lite"/>
    </source>
</evidence>
<dbReference type="AlphaFoldDB" id="A0A5C3EDH5"/>
<evidence type="ECO:0000256" key="1">
    <source>
        <dbReference type="ARBA" id="ARBA00005578"/>
    </source>
</evidence>
<reference evidence="4 5" key="1">
    <citation type="submission" date="2018-03" db="EMBL/GenBank/DDBJ databases">
        <authorList>
            <person name="Guldener U."/>
        </authorList>
    </citation>
    <scope>NUCLEOTIDE SEQUENCE [LARGE SCALE GENOMIC DNA]</scope>
    <source>
        <strain evidence="4 5">NBRC100155</strain>
    </source>
</reference>
<dbReference type="InterPro" id="IPR002634">
    <property type="entry name" value="BolA"/>
</dbReference>
<dbReference type="OrthoDB" id="4983at2759"/>
<evidence type="ECO:0000313" key="4">
    <source>
        <dbReference type="EMBL" id="SPO28653.1"/>
    </source>
</evidence>
<protein>
    <recommendedName>
        <fullName evidence="6">Bola-like protein</fullName>
    </recommendedName>
</protein>
<dbReference type="Proteomes" id="UP000324022">
    <property type="component" value="Unassembled WGS sequence"/>
</dbReference>
<dbReference type="PANTHER" id="PTHR46188:SF1">
    <property type="entry name" value="BOLA-LIKE PROTEIN 3"/>
    <property type="match status" value="1"/>
</dbReference>
<dbReference type="InterPro" id="IPR052275">
    <property type="entry name" value="Mt_Fe-S_assembly_factor"/>
</dbReference>
<dbReference type="EMBL" id="OOIN01000024">
    <property type="protein sequence ID" value="SPO28653.1"/>
    <property type="molecule type" value="Genomic_DNA"/>
</dbReference>
<dbReference type="InterPro" id="IPR036065">
    <property type="entry name" value="BolA-like_sf"/>
</dbReference>
<dbReference type="SUPFAM" id="SSF82657">
    <property type="entry name" value="BolA-like"/>
    <property type="match status" value="1"/>
</dbReference>
<name>A0A5C3EDH5_9BASI</name>
<evidence type="ECO:0000313" key="5">
    <source>
        <dbReference type="Proteomes" id="UP000324022"/>
    </source>
</evidence>
<feature type="region of interest" description="Disordered" evidence="3">
    <location>
        <begin position="85"/>
        <end position="183"/>
    </location>
</feature>
<dbReference type="GO" id="GO:0005759">
    <property type="term" value="C:mitochondrial matrix"/>
    <property type="evidence" value="ECO:0007669"/>
    <property type="project" value="TreeGrafter"/>
</dbReference>
<proteinExistence type="inferred from homology"/>
<keyword evidence="5" id="KW-1185">Reference proteome</keyword>
<evidence type="ECO:0008006" key="6">
    <source>
        <dbReference type="Google" id="ProtNLM"/>
    </source>
</evidence>
<gene>
    <name evidence="4" type="ORF">UTRI_04531</name>
</gene>
<feature type="compositionally biased region" description="Low complexity" evidence="3">
    <location>
        <begin position="85"/>
        <end position="155"/>
    </location>
</feature>
<organism evidence="4 5">
    <name type="scientific">Ustilago trichophora</name>
    <dbReference type="NCBI Taxonomy" id="86804"/>
    <lineage>
        <taxon>Eukaryota</taxon>
        <taxon>Fungi</taxon>
        <taxon>Dikarya</taxon>
        <taxon>Basidiomycota</taxon>
        <taxon>Ustilaginomycotina</taxon>
        <taxon>Ustilaginomycetes</taxon>
        <taxon>Ustilaginales</taxon>
        <taxon>Ustilaginaceae</taxon>
        <taxon>Ustilago</taxon>
    </lineage>
</organism>
<accession>A0A5C3EDH5</accession>
<dbReference type="Pfam" id="PF01722">
    <property type="entry name" value="BolA"/>
    <property type="match status" value="1"/>
</dbReference>
<dbReference type="PANTHER" id="PTHR46188">
    <property type="entry name" value="BOLA-LIKE PROTEIN 3"/>
    <property type="match status" value="1"/>
</dbReference>
<dbReference type="Gene3D" id="3.30.300.90">
    <property type="entry name" value="BolA-like"/>
    <property type="match status" value="1"/>
</dbReference>